<sequence>MIFITFSLLAAFFSTLFVRVCAAPIQFRDDSSSDITQYLFAHNYIRFSHGAVPLIWSDDLASGAQQWADACQFQHSNGQLSELPYGENIAAATGTFGISAAVESFLNQDSYDPLSPTFSAFTQIVWKDTTSVGCAYNTQCANILPGQATLHVCLYNPPGNVVGLVTENVQGSLNVD</sequence>
<feature type="domain" description="SCP" evidence="2">
    <location>
        <begin position="33"/>
        <end position="163"/>
    </location>
</feature>
<organism evidence="3 4">
    <name type="scientific">Rhodocollybia butyracea</name>
    <dbReference type="NCBI Taxonomy" id="206335"/>
    <lineage>
        <taxon>Eukaryota</taxon>
        <taxon>Fungi</taxon>
        <taxon>Dikarya</taxon>
        <taxon>Basidiomycota</taxon>
        <taxon>Agaricomycotina</taxon>
        <taxon>Agaricomycetes</taxon>
        <taxon>Agaricomycetidae</taxon>
        <taxon>Agaricales</taxon>
        <taxon>Marasmiineae</taxon>
        <taxon>Omphalotaceae</taxon>
        <taxon>Rhodocollybia</taxon>
    </lineage>
</organism>
<dbReference type="OrthoDB" id="337038at2759"/>
<feature type="signal peptide" evidence="1">
    <location>
        <begin position="1"/>
        <end position="22"/>
    </location>
</feature>
<keyword evidence="4" id="KW-1185">Reference proteome</keyword>
<dbReference type="InterPro" id="IPR014044">
    <property type="entry name" value="CAP_dom"/>
</dbReference>
<keyword evidence="1" id="KW-0732">Signal</keyword>
<dbReference type="Proteomes" id="UP000772434">
    <property type="component" value="Unassembled WGS sequence"/>
</dbReference>
<gene>
    <name evidence="3" type="ORF">BDP27DRAFT_1357781</name>
</gene>
<dbReference type="SMART" id="SM00198">
    <property type="entry name" value="SCP"/>
    <property type="match status" value="1"/>
</dbReference>
<comment type="caution">
    <text evidence="3">The sequence shown here is derived from an EMBL/GenBank/DDBJ whole genome shotgun (WGS) entry which is preliminary data.</text>
</comment>
<dbReference type="InterPro" id="IPR001283">
    <property type="entry name" value="CRISP-related"/>
</dbReference>
<evidence type="ECO:0000256" key="1">
    <source>
        <dbReference type="SAM" id="SignalP"/>
    </source>
</evidence>
<reference evidence="3" key="1">
    <citation type="submission" date="2020-11" db="EMBL/GenBank/DDBJ databases">
        <authorList>
            <consortium name="DOE Joint Genome Institute"/>
            <person name="Ahrendt S."/>
            <person name="Riley R."/>
            <person name="Andreopoulos W."/>
            <person name="Labutti K."/>
            <person name="Pangilinan J."/>
            <person name="Ruiz-Duenas F.J."/>
            <person name="Barrasa J.M."/>
            <person name="Sanchez-Garcia M."/>
            <person name="Camarero S."/>
            <person name="Miyauchi S."/>
            <person name="Serrano A."/>
            <person name="Linde D."/>
            <person name="Babiker R."/>
            <person name="Drula E."/>
            <person name="Ayuso-Fernandez I."/>
            <person name="Pacheco R."/>
            <person name="Padilla G."/>
            <person name="Ferreira P."/>
            <person name="Barriuso J."/>
            <person name="Kellner H."/>
            <person name="Castanera R."/>
            <person name="Alfaro M."/>
            <person name="Ramirez L."/>
            <person name="Pisabarro A.G."/>
            <person name="Kuo A."/>
            <person name="Tritt A."/>
            <person name="Lipzen A."/>
            <person name="He G."/>
            <person name="Yan M."/>
            <person name="Ng V."/>
            <person name="Cullen D."/>
            <person name="Martin F."/>
            <person name="Rosso M.-N."/>
            <person name="Henrissat B."/>
            <person name="Hibbett D."/>
            <person name="Martinez A.T."/>
            <person name="Grigoriev I.V."/>
        </authorList>
    </citation>
    <scope>NUCLEOTIDE SEQUENCE</scope>
    <source>
        <strain evidence="3">AH 40177</strain>
    </source>
</reference>
<dbReference type="PANTHER" id="PTHR10334">
    <property type="entry name" value="CYSTEINE-RICH SECRETORY PROTEIN-RELATED"/>
    <property type="match status" value="1"/>
</dbReference>
<dbReference type="Gene3D" id="3.40.33.10">
    <property type="entry name" value="CAP"/>
    <property type="match status" value="1"/>
</dbReference>
<dbReference type="Pfam" id="PF00188">
    <property type="entry name" value="CAP"/>
    <property type="match status" value="1"/>
</dbReference>
<dbReference type="SUPFAM" id="SSF55797">
    <property type="entry name" value="PR-1-like"/>
    <property type="match status" value="1"/>
</dbReference>
<dbReference type="EMBL" id="JADNRY010000005">
    <property type="protein sequence ID" value="KAF9077038.1"/>
    <property type="molecule type" value="Genomic_DNA"/>
</dbReference>
<evidence type="ECO:0000313" key="4">
    <source>
        <dbReference type="Proteomes" id="UP000772434"/>
    </source>
</evidence>
<protein>
    <submittedName>
        <fullName evidence="3">CAP domain-containing protein</fullName>
    </submittedName>
</protein>
<evidence type="ECO:0000313" key="3">
    <source>
        <dbReference type="EMBL" id="KAF9077038.1"/>
    </source>
</evidence>
<dbReference type="AlphaFoldDB" id="A0A9P5Q9A8"/>
<evidence type="ECO:0000259" key="2">
    <source>
        <dbReference type="SMART" id="SM00198"/>
    </source>
</evidence>
<proteinExistence type="predicted"/>
<feature type="chain" id="PRO_5040116398" evidence="1">
    <location>
        <begin position="23"/>
        <end position="176"/>
    </location>
</feature>
<accession>A0A9P5Q9A8</accession>
<name>A0A9P5Q9A8_9AGAR</name>
<dbReference type="InterPro" id="IPR035940">
    <property type="entry name" value="CAP_sf"/>
</dbReference>
<dbReference type="PRINTS" id="PR00837">
    <property type="entry name" value="V5TPXLIKE"/>
</dbReference>